<evidence type="ECO:0000313" key="1">
    <source>
        <dbReference type="EMBL" id="MBF0859812.1"/>
    </source>
</evidence>
<comment type="caution">
    <text evidence="1">The sequence shown here is derived from an EMBL/GenBank/DDBJ whole genome shotgun (WGS) entry which is preliminary data.</text>
</comment>
<sequence>MNKETVRERDFPNLLYVEDFDASPEDKLEKIEDIPTVLDTPVSIQPSEEILQEYYDKGLQDGRRLEKEVFDKEKSKIENEFKENTLPMIFDVENKIEECKNKIFKEISTVILNSILNIIPNVLERYGEDNSEKIIESIIPSLEKISYIKLTCSKEFFEKIKKYFPEETEQKLKVELDESLKGGDFMIAWDTGQLSRNASKVVQEVISIICEEPVTG</sequence>
<reference evidence="1 2" key="2">
    <citation type="submission" date="2020-11" db="EMBL/GenBank/DDBJ databases">
        <title>Description of novel Gluconobacter species.</title>
        <authorList>
            <person name="Cleenwerck I."/>
            <person name="Cnockaert M."/>
            <person name="Borremans W."/>
            <person name="Wieme A.D."/>
            <person name="De Vuyst L."/>
            <person name="Vandamme P."/>
        </authorList>
    </citation>
    <scope>NUCLEOTIDE SEQUENCE [LARGE SCALE GENOMIC DNA]</scope>
    <source>
        <strain evidence="1 2">LMG 31484</strain>
    </source>
</reference>
<dbReference type="RefSeq" id="WP_194260382.1">
    <property type="nucleotide sequence ID" value="NZ_JABCQG010000015.1"/>
</dbReference>
<protein>
    <recommendedName>
        <fullName evidence="3">Flagellar assembly protein FliH/Type III secretion system HrpE domain-containing protein</fullName>
    </recommendedName>
</protein>
<name>A0ABR9Y7K0_9PROT</name>
<evidence type="ECO:0008006" key="3">
    <source>
        <dbReference type="Google" id="ProtNLM"/>
    </source>
</evidence>
<proteinExistence type="predicted"/>
<dbReference type="EMBL" id="JABCQG010000015">
    <property type="protein sequence ID" value="MBF0859812.1"/>
    <property type="molecule type" value="Genomic_DNA"/>
</dbReference>
<evidence type="ECO:0000313" key="2">
    <source>
        <dbReference type="Proteomes" id="UP000623107"/>
    </source>
</evidence>
<dbReference type="Proteomes" id="UP000623107">
    <property type="component" value="Unassembled WGS sequence"/>
</dbReference>
<reference evidence="2" key="1">
    <citation type="submission" date="2020-04" db="EMBL/GenBank/DDBJ databases">
        <title>Description of novel Gluconacetobacter.</title>
        <authorList>
            <person name="Sombolestani A."/>
        </authorList>
    </citation>
    <scope>NUCLEOTIDE SEQUENCE [LARGE SCALE GENOMIC DNA]</scope>
    <source>
        <strain evidence="2">LMG 31484</strain>
    </source>
</reference>
<gene>
    <name evidence="1" type="ORF">HKD24_11365</name>
</gene>
<accession>A0ABR9Y7K0</accession>
<organism evidence="1 2">
    <name type="scientific">Gluconobacter vitians</name>
    <dbReference type="NCBI Taxonomy" id="2728102"/>
    <lineage>
        <taxon>Bacteria</taxon>
        <taxon>Pseudomonadati</taxon>
        <taxon>Pseudomonadota</taxon>
        <taxon>Alphaproteobacteria</taxon>
        <taxon>Acetobacterales</taxon>
        <taxon>Acetobacteraceae</taxon>
        <taxon>Gluconobacter</taxon>
    </lineage>
</organism>
<keyword evidence="2" id="KW-1185">Reference proteome</keyword>